<protein>
    <recommendedName>
        <fullName evidence="3">HhH-GPD domain-containing protein</fullName>
    </recommendedName>
</protein>
<dbReference type="GO" id="GO:0034039">
    <property type="term" value="F:8-oxo-7,8-dihydroguanine DNA N-glycosylase activity"/>
    <property type="evidence" value="ECO:0000318"/>
    <property type="project" value="GO_Central"/>
</dbReference>
<proteinExistence type="predicted"/>
<sequence length="384" mass="44114">MEIKVRVPKGFVLEKAVCNHGFFMMAPNRWMPSTKTLVRPLRLPDHRSVRVSISQPCTTFLSISAPDEPSLYSNSRVIKDQVKRMLRLSNADEEQLKKFHGLHKDAAKKGFGRLFRNPSLFEDLVKSLLLCRASYVHVLPNSVLIILLKSYSSLQTFRPYEQKLKGLKKSFKESLELAEGLCVLQKRLNIEKGVVDPAKRGRKKQSFCVEESWGNFPSPQEVAIFKNPILLNKKCNLGYRAQYVHELAKNITDGKIRLMDLEKLCDGNELYQKLMPLSGFGDFVSSNALMCMGFYDAIPCDSETVRLIKQVHQREDCDKKNMNVMAMEIYDRYAPFQTLAYWSELVDYYENKVGKLNELDRCLYKNVGGSAIEKTYITNDTHLD</sequence>
<dbReference type="GO" id="GO:0006285">
    <property type="term" value="P:base-excision repair, AP site formation"/>
    <property type="evidence" value="ECO:0000318"/>
    <property type="project" value="GO_Central"/>
</dbReference>
<organism evidence="1 2">
    <name type="scientific">Lactuca sativa</name>
    <name type="common">Garden lettuce</name>
    <dbReference type="NCBI Taxonomy" id="4236"/>
    <lineage>
        <taxon>Eukaryota</taxon>
        <taxon>Viridiplantae</taxon>
        <taxon>Streptophyta</taxon>
        <taxon>Embryophyta</taxon>
        <taxon>Tracheophyta</taxon>
        <taxon>Spermatophyta</taxon>
        <taxon>Magnoliopsida</taxon>
        <taxon>eudicotyledons</taxon>
        <taxon>Gunneridae</taxon>
        <taxon>Pentapetalae</taxon>
        <taxon>asterids</taxon>
        <taxon>campanulids</taxon>
        <taxon>Asterales</taxon>
        <taxon>Asteraceae</taxon>
        <taxon>Cichorioideae</taxon>
        <taxon>Cichorieae</taxon>
        <taxon>Lactucinae</taxon>
        <taxon>Lactuca</taxon>
    </lineage>
</organism>
<evidence type="ECO:0000313" key="1">
    <source>
        <dbReference type="EMBL" id="KAJ0194295.1"/>
    </source>
</evidence>
<dbReference type="EMBL" id="NBSK02000008">
    <property type="protein sequence ID" value="KAJ0194295.1"/>
    <property type="molecule type" value="Genomic_DNA"/>
</dbReference>
<evidence type="ECO:0008006" key="3">
    <source>
        <dbReference type="Google" id="ProtNLM"/>
    </source>
</evidence>
<dbReference type="Proteomes" id="UP000235145">
    <property type="component" value="Unassembled WGS sequence"/>
</dbReference>
<dbReference type="PANTHER" id="PTHR10242">
    <property type="entry name" value="8-OXOGUANINE DNA GLYCOSYLASE"/>
    <property type="match status" value="1"/>
</dbReference>
<reference evidence="1 2" key="1">
    <citation type="journal article" date="2017" name="Nat. Commun.">
        <title>Genome assembly with in vitro proximity ligation data and whole-genome triplication in lettuce.</title>
        <authorList>
            <person name="Reyes-Chin-Wo S."/>
            <person name="Wang Z."/>
            <person name="Yang X."/>
            <person name="Kozik A."/>
            <person name="Arikit S."/>
            <person name="Song C."/>
            <person name="Xia L."/>
            <person name="Froenicke L."/>
            <person name="Lavelle D.O."/>
            <person name="Truco M.J."/>
            <person name="Xia R."/>
            <person name="Zhu S."/>
            <person name="Xu C."/>
            <person name="Xu H."/>
            <person name="Xu X."/>
            <person name="Cox K."/>
            <person name="Korf I."/>
            <person name="Meyers B.C."/>
            <person name="Michelmore R.W."/>
        </authorList>
    </citation>
    <scope>NUCLEOTIDE SEQUENCE [LARGE SCALE GENOMIC DNA]</scope>
    <source>
        <strain evidence="2">cv. Salinas</strain>
        <tissue evidence="1">Seedlings</tissue>
    </source>
</reference>
<dbReference type="Gene3D" id="1.10.340.30">
    <property type="entry name" value="Hypothetical protein, domain 2"/>
    <property type="match status" value="1"/>
</dbReference>
<dbReference type="SUPFAM" id="SSF48150">
    <property type="entry name" value="DNA-glycosylase"/>
    <property type="match status" value="1"/>
</dbReference>
<dbReference type="PANTHER" id="PTHR10242:SF7">
    <property type="entry name" value="HHH-GPD DOMAIN-CONTAINING PROTEIN"/>
    <property type="match status" value="1"/>
</dbReference>
<name>A0A9R1UWW6_LACSA</name>
<dbReference type="GO" id="GO:0005634">
    <property type="term" value="C:nucleus"/>
    <property type="evidence" value="ECO:0000318"/>
    <property type="project" value="GO_Central"/>
</dbReference>
<dbReference type="InterPro" id="IPR052054">
    <property type="entry name" value="Oxidative_DNA_repair_enzyme"/>
</dbReference>
<dbReference type="InterPro" id="IPR011257">
    <property type="entry name" value="DNA_glycosylase"/>
</dbReference>
<evidence type="ECO:0000313" key="2">
    <source>
        <dbReference type="Proteomes" id="UP000235145"/>
    </source>
</evidence>
<comment type="caution">
    <text evidence="1">The sequence shown here is derived from an EMBL/GenBank/DDBJ whole genome shotgun (WGS) entry which is preliminary data.</text>
</comment>
<keyword evidence="2" id="KW-1185">Reference proteome</keyword>
<dbReference type="AlphaFoldDB" id="A0A9R1UWW6"/>
<gene>
    <name evidence="1" type="ORF">LSAT_V11C800454660</name>
</gene>
<accession>A0A9R1UWW6</accession>